<keyword evidence="6 8" id="KW-1133">Transmembrane helix</keyword>
<gene>
    <name evidence="10" type="ORF">O1V66_00355</name>
</gene>
<evidence type="ECO:0000256" key="4">
    <source>
        <dbReference type="ARBA" id="ARBA00022519"/>
    </source>
</evidence>
<keyword evidence="3 8" id="KW-1003">Cell membrane</keyword>
<feature type="transmembrane region" description="Helical" evidence="8">
    <location>
        <begin position="221"/>
        <end position="241"/>
    </location>
</feature>
<protein>
    <recommendedName>
        <fullName evidence="8">Uncharacterized MFS-type transporter O1V66_00355</fullName>
    </recommendedName>
</protein>
<dbReference type="NCBIfam" id="NF003477">
    <property type="entry name" value="PRK05122.1"/>
    <property type="match status" value="1"/>
</dbReference>
<dbReference type="CDD" id="cd17489">
    <property type="entry name" value="MFS_YfcJ_like"/>
    <property type="match status" value="1"/>
</dbReference>
<dbReference type="Pfam" id="PF07690">
    <property type="entry name" value="MFS_1"/>
    <property type="match status" value="1"/>
</dbReference>
<feature type="transmembrane region" description="Helical" evidence="8">
    <location>
        <begin position="365"/>
        <end position="387"/>
    </location>
</feature>
<reference evidence="10" key="1">
    <citation type="submission" date="2022-12" db="EMBL/GenBank/DDBJ databases">
        <title>Complete genome sequence of an Australian strain of Rouxiella badensis DAR84756 and resolution of the R. badensis DSM100043 and R. chamberiensis DSM28324 genomes.</title>
        <authorList>
            <person name="Paul S."/>
            <person name="Anderson P.J."/>
            <person name="Maynard G."/>
            <person name="Dyall-Smith M."/>
            <person name="Kudinha T."/>
        </authorList>
    </citation>
    <scope>NUCLEOTIDE SEQUENCE</scope>
    <source>
        <strain evidence="10">DSM 28324</strain>
    </source>
</reference>
<feature type="transmembrane region" description="Helical" evidence="8">
    <location>
        <begin position="247"/>
        <end position="267"/>
    </location>
</feature>
<feature type="transmembrane region" description="Helical" evidence="8">
    <location>
        <begin position="279"/>
        <end position="299"/>
    </location>
</feature>
<dbReference type="InterPro" id="IPR050171">
    <property type="entry name" value="MFS_Transporters"/>
</dbReference>
<dbReference type="NCBIfam" id="NF009048">
    <property type="entry name" value="PRK12382.1"/>
    <property type="match status" value="1"/>
</dbReference>
<evidence type="ECO:0000256" key="5">
    <source>
        <dbReference type="ARBA" id="ARBA00022692"/>
    </source>
</evidence>
<feature type="transmembrane region" description="Helical" evidence="8">
    <location>
        <begin position="338"/>
        <end position="359"/>
    </location>
</feature>
<sequence>MSTLIQAPHPRRLLLRISMAMFIAYLSIGLPLGILPLYVHQQLGLSDVMVGIAIGTQFIVTLITRSTAGRLADNHGARRTAFMGMASCAASGVATLAAALMPQPSVELAFALLIVGRILLGIGESLLLTGNLTWGMGLAGDGLAGKVMSWNGMATYGAMAAGAPLGLALYYAEGMATTAALMLMLPLIALLVDRGVPAVAAHGGKRQPLGTIWASIWRPGLGLMLQGIGFSVLSVFITLYFNQFGWSYAGFALTAFGCAFIAVRMVLGHLPDKLGGIRVAQYSLLVECAGLVLICLATHPLMALAGAALTGCGCSLIFPSLGVEVVRRVPAEARGTALGGYSAFQDLAYGLTGPLAGILSSHAGYRSVFILAAGCAFLGMLLVKLGLGRRRP</sequence>
<feature type="transmembrane region" description="Helical" evidence="8">
    <location>
        <begin position="153"/>
        <end position="172"/>
    </location>
</feature>
<dbReference type="HAMAP" id="MF_02091">
    <property type="entry name" value="MFS_YfcJ"/>
    <property type="match status" value="1"/>
</dbReference>
<feature type="transmembrane region" description="Helical" evidence="8">
    <location>
        <begin position="80"/>
        <end position="102"/>
    </location>
</feature>
<organism evidence="10 11">
    <name type="scientific">Rouxiella chamberiensis</name>
    <dbReference type="NCBI Taxonomy" id="1513468"/>
    <lineage>
        <taxon>Bacteria</taxon>
        <taxon>Pseudomonadati</taxon>
        <taxon>Pseudomonadota</taxon>
        <taxon>Gammaproteobacteria</taxon>
        <taxon>Enterobacterales</taxon>
        <taxon>Yersiniaceae</taxon>
        <taxon>Rouxiella</taxon>
    </lineage>
</organism>
<evidence type="ECO:0000256" key="1">
    <source>
        <dbReference type="ARBA" id="ARBA00004651"/>
    </source>
</evidence>
<dbReference type="RefSeq" id="WP_045049350.1">
    <property type="nucleotide sequence ID" value="NZ_CP114058.1"/>
</dbReference>
<keyword evidence="5 8" id="KW-0812">Transmembrane</keyword>
<dbReference type="SUPFAM" id="SSF103473">
    <property type="entry name" value="MFS general substrate transporter"/>
    <property type="match status" value="1"/>
</dbReference>
<keyword evidence="4 8" id="KW-0997">Cell inner membrane</keyword>
<feature type="domain" description="Major facilitator superfamily (MFS) profile" evidence="9">
    <location>
        <begin position="215"/>
        <end position="392"/>
    </location>
</feature>
<dbReference type="Proteomes" id="UP001164712">
    <property type="component" value="Chromosome"/>
</dbReference>
<comment type="subcellular location">
    <subcellularLocation>
        <location evidence="8">Cell inner membrane</location>
        <topology evidence="8">Multi-pass membrane protein</topology>
    </subcellularLocation>
    <subcellularLocation>
        <location evidence="1">Cell membrane</location>
        <topology evidence="1">Multi-pass membrane protein</topology>
    </subcellularLocation>
</comment>
<dbReference type="PANTHER" id="PTHR23517">
    <property type="entry name" value="RESISTANCE PROTEIN MDTM, PUTATIVE-RELATED-RELATED"/>
    <property type="match status" value="1"/>
</dbReference>
<keyword evidence="2 8" id="KW-0813">Transport</keyword>
<dbReference type="PROSITE" id="PS50850">
    <property type="entry name" value="MFS"/>
    <property type="match status" value="1"/>
</dbReference>
<dbReference type="InterPro" id="IPR020846">
    <property type="entry name" value="MFS_dom"/>
</dbReference>
<evidence type="ECO:0000256" key="6">
    <source>
        <dbReference type="ARBA" id="ARBA00022989"/>
    </source>
</evidence>
<keyword evidence="7 8" id="KW-0472">Membrane</keyword>
<feature type="transmembrane region" description="Helical" evidence="8">
    <location>
        <begin position="45"/>
        <end position="68"/>
    </location>
</feature>
<feature type="transmembrane region" description="Helical" evidence="8">
    <location>
        <begin position="20"/>
        <end position="39"/>
    </location>
</feature>
<evidence type="ECO:0000256" key="7">
    <source>
        <dbReference type="ARBA" id="ARBA00023136"/>
    </source>
</evidence>
<evidence type="ECO:0000256" key="3">
    <source>
        <dbReference type="ARBA" id="ARBA00022475"/>
    </source>
</evidence>
<dbReference type="EMBL" id="CP114058">
    <property type="protein sequence ID" value="WAT01322.1"/>
    <property type="molecule type" value="Genomic_DNA"/>
</dbReference>
<feature type="transmembrane region" description="Helical" evidence="8">
    <location>
        <begin position="178"/>
        <end position="200"/>
    </location>
</feature>
<evidence type="ECO:0000313" key="10">
    <source>
        <dbReference type="EMBL" id="WAT01322.1"/>
    </source>
</evidence>
<dbReference type="InterPro" id="IPR011701">
    <property type="entry name" value="MFS"/>
</dbReference>
<evidence type="ECO:0000256" key="2">
    <source>
        <dbReference type="ARBA" id="ARBA00022448"/>
    </source>
</evidence>
<evidence type="ECO:0000259" key="9">
    <source>
        <dbReference type="PROSITE" id="PS50850"/>
    </source>
</evidence>
<proteinExistence type="inferred from homology"/>
<dbReference type="InterPro" id="IPR037541">
    <property type="entry name" value="MFS_YfcJ"/>
</dbReference>
<comment type="similarity">
    <text evidence="8">Belongs to the major facilitator superfamily. YfcJ family.</text>
</comment>
<evidence type="ECO:0000313" key="11">
    <source>
        <dbReference type="Proteomes" id="UP001164712"/>
    </source>
</evidence>
<evidence type="ECO:0000256" key="8">
    <source>
        <dbReference type="HAMAP-Rule" id="MF_02091"/>
    </source>
</evidence>
<dbReference type="Gene3D" id="1.20.1250.20">
    <property type="entry name" value="MFS general substrate transporter like domains"/>
    <property type="match status" value="1"/>
</dbReference>
<feature type="transmembrane region" description="Helical" evidence="8">
    <location>
        <begin position="305"/>
        <end position="326"/>
    </location>
</feature>
<dbReference type="InterPro" id="IPR036259">
    <property type="entry name" value="MFS_trans_sf"/>
</dbReference>
<dbReference type="PANTHER" id="PTHR23517:SF1">
    <property type="match status" value="1"/>
</dbReference>
<name>A0ABY7HQL8_9GAMM</name>
<feature type="transmembrane region" description="Helical" evidence="8">
    <location>
        <begin position="108"/>
        <end position="132"/>
    </location>
</feature>
<keyword evidence="11" id="KW-1185">Reference proteome</keyword>
<accession>A0ABY7HQL8</accession>